<dbReference type="RefSeq" id="WP_087176693.1">
    <property type="nucleotide sequence ID" value="NZ_NFLS01000026.1"/>
</dbReference>
<dbReference type="Proteomes" id="UP000195859">
    <property type="component" value="Unassembled WGS sequence"/>
</dbReference>
<feature type="domain" description="Aminoglycoside phosphotransferase" evidence="1">
    <location>
        <begin position="85"/>
        <end position="226"/>
    </location>
</feature>
<reference evidence="4 5" key="1">
    <citation type="submission" date="2017-04" db="EMBL/GenBank/DDBJ databases">
        <title>Function of individual gut microbiota members based on whole genome sequencing of pure cultures obtained from chicken caecum.</title>
        <authorList>
            <person name="Medvecky M."/>
            <person name="Cejkova D."/>
            <person name="Polansky O."/>
            <person name="Karasova D."/>
            <person name="Kubasova T."/>
            <person name="Cizek A."/>
            <person name="Rychlik I."/>
        </authorList>
    </citation>
    <scope>NUCLEOTIDE SEQUENCE [LARGE SCALE GENOMIC DNA]</scope>
    <source>
        <strain evidence="4">An101</strain>
        <strain evidence="5">An115</strain>
    </source>
</reference>
<name>A0A1Y4UE45_9LACO</name>
<gene>
    <name evidence="3" type="ORF">B5E44_06570</name>
    <name evidence="2" type="ORF">B5E59_08200</name>
</gene>
<protein>
    <recommendedName>
        <fullName evidence="1">Aminoglycoside phosphotransferase domain-containing protein</fullName>
    </recommendedName>
</protein>
<evidence type="ECO:0000313" key="3">
    <source>
        <dbReference type="EMBL" id="OUQ75742.1"/>
    </source>
</evidence>
<sequence length="273" mass="32002">MTIEKKLNNYLQGELKPISHKSLNRTFIGYSNLFQQKVFVKQFAKKQGWYTEKKVTEQLNDRVLAALSLDQKYILVLKDTSPKDIDENITSDIAFKMGQVLGDFHTRIKPFSKIKIVKDQFDGYLTEINTFNASTYKRQLLTEAKKFEHHKKEIQDELLTKSKFVLHGDVGIRNYKYVNDKLVLIDFEKARLGPVYQDFIKLFYQDFKLNLDLIAAFLRGYSNKNSDYELSDLTKQYLIFTTAIGIFNYTEKNEDLPFKQIGEKMLEILRDGL</sequence>
<dbReference type="EMBL" id="NFLZ01000015">
    <property type="protein sequence ID" value="OUQ75742.1"/>
    <property type="molecule type" value="Genomic_DNA"/>
</dbReference>
<organism evidence="3 4">
    <name type="scientific">Lactobacillus gallinarum</name>
    <dbReference type="NCBI Taxonomy" id="52242"/>
    <lineage>
        <taxon>Bacteria</taxon>
        <taxon>Bacillati</taxon>
        <taxon>Bacillota</taxon>
        <taxon>Bacilli</taxon>
        <taxon>Lactobacillales</taxon>
        <taxon>Lactobacillaceae</taxon>
        <taxon>Lactobacillus</taxon>
    </lineage>
</organism>
<dbReference type="Gene3D" id="3.90.1200.10">
    <property type="match status" value="1"/>
</dbReference>
<keyword evidence="5" id="KW-1185">Reference proteome</keyword>
<accession>A0A1Y4UE45</accession>
<dbReference type="Pfam" id="PF01636">
    <property type="entry name" value="APH"/>
    <property type="match status" value="1"/>
</dbReference>
<evidence type="ECO:0000259" key="1">
    <source>
        <dbReference type="Pfam" id="PF01636"/>
    </source>
</evidence>
<dbReference type="InterPro" id="IPR002575">
    <property type="entry name" value="Aminoglycoside_PTrfase"/>
</dbReference>
<proteinExistence type="predicted"/>
<evidence type="ECO:0000313" key="5">
    <source>
        <dbReference type="Proteomes" id="UP000196293"/>
    </source>
</evidence>
<dbReference type="InterPro" id="IPR011009">
    <property type="entry name" value="Kinase-like_dom_sf"/>
</dbReference>
<dbReference type="AlphaFoldDB" id="A0A1Y4UE45"/>
<evidence type="ECO:0000313" key="2">
    <source>
        <dbReference type="EMBL" id="OUQ55225.1"/>
    </source>
</evidence>
<evidence type="ECO:0000313" key="4">
    <source>
        <dbReference type="Proteomes" id="UP000195859"/>
    </source>
</evidence>
<comment type="caution">
    <text evidence="3">The sequence shown here is derived from an EMBL/GenBank/DDBJ whole genome shotgun (WGS) entry which is preliminary data.</text>
</comment>
<reference evidence="3" key="2">
    <citation type="journal article" date="2018" name="BMC Genomics">
        <title>Whole genome sequencing and function prediction of 133 gut anaerobes isolated from chicken caecum in pure cultures.</title>
        <authorList>
            <person name="Medvecky M."/>
            <person name="Cejkova D."/>
            <person name="Polansky O."/>
            <person name="Karasova D."/>
            <person name="Kubasova T."/>
            <person name="Cizek A."/>
            <person name="Rychlik I."/>
        </authorList>
    </citation>
    <scope>NUCLEOTIDE SEQUENCE</scope>
    <source>
        <strain evidence="3">An101</strain>
        <strain evidence="2">An115</strain>
    </source>
</reference>
<dbReference type="Proteomes" id="UP000196293">
    <property type="component" value="Unassembled WGS sequence"/>
</dbReference>
<dbReference type="SUPFAM" id="SSF56112">
    <property type="entry name" value="Protein kinase-like (PK-like)"/>
    <property type="match status" value="1"/>
</dbReference>
<dbReference type="EMBL" id="NFLS01000026">
    <property type="protein sequence ID" value="OUQ55225.1"/>
    <property type="molecule type" value="Genomic_DNA"/>
</dbReference>